<protein>
    <recommendedName>
        <fullName evidence="9">V-type proton ATPase subunit a</fullName>
    </recommendedName>
</protein>
<evidence type="ECO:0000256" key="7">
    <source>
        <dbReference type="ARBA" id="ARBA00023065"/>
    </source>
</evidence>
<dbReference type="EMBL" id="JAFNEN010000146">
    <property type="protein sequence ID" value="KAG8192050.1"/>
    <property type="molecule type" value="Genomic_DNA"/>
</dbReference>
<organism evidence="11 12">
    <name type="scientific">Oedothorax gibbosus</name>
    <dbReference type="NCBI Taxonomy" id="931172"/>
    <lineage>
        <taxon>Eukaryota</taxon>
        <taxon>Metazoa</taxon>
        <taxon>Ecdysozoa</taxon>
        <taxon>Arthropoda</taxon>
        <taxon>Chelicerata</taxon>
        <taxon>Arachnida</taxon>
        <taxon>Araneae</taxon>
        <taxon>Araneomorphae</taxon>
        <taxon>Entelegynae</taxon>
        <taxon>Araneoidea</taxon>
        <taxon>Linyphiidae</taxon>
        <taxon>Erigoninae</taxon>
        <taxon>Oedothorax</taxon>
    </lineage>
</organism>
<comment type="function">
    <text evidence="9">Essential component of the vacuolar proton pump (V-ATPase), a multimeric enzyme that catalyzes the translocation of protons across the membranes. Required for assembly and activity of the V-ATPase.</text>
</comment>
<dbReference type="GO" id="GO:0005886">
    <property type="term" value="C:plasma membrane"/>
    <property type="evidence" value="ECO:0007669"/>
    <property type="project" value="TreeGrafter"/>
</dbReference>
<keyword evidence="5 9" id="KW-0375">Hydrogen ion transport</keyword>
<feature type="transmembrane region" description="Helical" evidence="9">
    <location>
        <begin position="533"/>
        <end position="552"/>
    </location>
</feature>
<dbReference type="PIRSF" id="PIRSF001293">
    <property type="entry name" value="ATP6V0A1"/>
    <property type="match status" value="1"/>
</dbReference>
<feature type="coiled-coil region" evidence="10">
    <location>
        <begin position="58"/>
        <end position="121"/>
    </location>
</feature>
<feature type="transmembrane region" description="Helical" evidence="9">
    <location>
        <begin position="601"/>
        <end position="620"/>
    </location>
</feature>
<evidence type="ECO:0000256" key="3">
    <source>
        <dbReference type="ARBA" id="ARBA00022448"/>
    </source>
</evidence>
<evidence type="ECO:0000256" key="5">
    <source>
        <dbReference type="ARBA" id="ARBA00022781"/>
    </source>
</evidence>
<evidence type="ECO:0000313" key="12">
    <source>
        <dbReference type="Proteomes" id="UP000827092"/>
    </source>
</evidence>
<gene>
    <name evidence="11" type="ORF">JTE90_025316</name>
</gene>
<evidence type="ECO:0000256" key="8">
    <source>
        <dbReference type="ARBA" id="ARBA00023136"/>
    </source>
</evidence>
<reference evidence="11 12" key="1">
    <citation type="journal article" date="2022" name="Nat. Ecol. Evol.">
        <title>A masculinizing supergene underlies an exaggerated male reproductive morph in a spider.</title>
        <authorList>
            <person name="Hendrickx F."/>
            <person name="De Corte Z."/>
            <person name="Sonet G."/>
            <person name="Van Belleghem S.M."/>
            <person name="Kostlbacher S."/>
            <person name="Vangestel C."/>
        </authorList>
    </citation>
    <scope>NUCLEOTIDE SEQUENCE [LARGE SCALE GENOMIC DNA]</scope>
    <source>
        <strain evidence="11">W744_W776</strain>
    </source>
</reference>
<feature type="transmembrane region" description="Helical" evidence="9">
    <location>
        <begin position="402"/>
        <end position="426"/>
    </location>
</feature>
<keyword evidence="4 9" id="KW-0812">Transmembrane</keyword>
<dbReference type="GO" id="GO:0007035">
    <property type="term" value="P:vacuolar acidification"/>
    <property type="evidence" value="ECO:0007669"/>
    <property type="project" value="TreeGrafter"/>
</dbReference>
<feature type="transmembrane region" description="Helical" evidence="9">
    <location>
        <begin position="564"/>
        <end position="581"/>
    </location>
</feature>
<evidence type="ECO:0000256" key="1">
    <source>
        <dbReference type="ARBA" id="ARBA00004141"/>
    </source>
</evidence>
<proteinExistence type="inferred from homology"/>
<dbReference type="InterPro" id="IPR026028">
    <property type="entry name" value="V-type_ATPase_116kDa_su_euka"/>
</dbReference>
<dbReference type="PANTHER" id="PTHR11629">
    <property type="entry name" value="VACUOLAR PROTON ATPASES"/>
    <property type="match status" value="1"/>
</dbReference>
<dbReference type="Proteomes" id="UP000827092">
    <property type="component" value="Unassembled WGS sequence"/>
</dbReference>
<feature type="transmembrane region" description="Helical" evidence="9">
    <location>
        <begin position="695"/>
        <end position="719"/>
    </location>
</feature>
<keyword evidence="6 9" id="KW-1133">Transmembrane helix</keyword>
<dbReference type="GO" id="GO:0051117">
    <property type="term" value="F:ATPase binding"/>
    <property type="evidence" value="ECO:0007669"/>
    <property type="project" value="TreeGrafter"/>
</dbReference>
<dbReference type="Pfam" id="PF01496">
    <property type="entry name" value="V_ATPase_I"/>
    <property type="match status" value="2"/>
</dbReference>
<evidence type="ECO:0000256" key="4">
    <source>
        <dbReference type="ARBA" id="ARBA00022692"/>
    </source>
</evidence>
<dbReference type="GO" id="GO:0000220">
    <property type="term" value="C:vacuolar proton-transporting V-type ATPase, V0 domain"/>
    <property type="evidence" value="ECO:0007669"/>
    <property type="project" value="InterPro"/>
</dbReference>
<sequence length="763" mass="87030">MGSLFRCEPMTLCQLFLQNESAYSSVSNLGELGLVQFRDTNASVSNFQRRFINQVRRCEEMERKLTFVEKEIIKEEIRMEQVIDNPVAPQPKEIIDLESTFEKMETELKEVNSNSDSLKKTYFELTELKNVLTQAQTFFADQETQQQVDSLDHTNLVPNEVAPGATSQHGFVTGVILRERILAFEMMLWRVCRGMVFLKQAELDSAIEDPITGEKLNKVVFILFFQGDQLKGRVKKICDGFHATLYPCPETFEERQSMLSGVKTRLEDLHQVLNQTRDHRLRLLSNAAKSIKLWLIKVRKVKAIYHTMNLFNQDVTKECLIAECWCSIGNLADVQQALRKATEDSGSSVPSIVNRMETKEAPPTFNKVNRFTTGFQAIVDAYGVGTYQEVNPAPYTIITFPFLFAVMFGDCGHGLIMALFALYLVIKEKALIAMKSDNEIFNTIFGGRYIILLMGIFSIYTGVIYNDLFAKSINIFGSSWYIPDYIRESEAKTSTLNPLESFNNTSPYPFGIDPVGEKCFLHFRRFLNIFCEFIPQVIFLLSIFGYLVVMIFMKWVWYDASRSGCAPSLLITLINMFMFKHDTTPCQVAPMYDAQPGVETFLVIMAAICIPWMLIIKPVVKQMGKHRYQVTSDGHEEEGFGDLFVHQSIHTIEYCLGSISHTASYLRLWALSLAHAQLSEVLWNMVMKNGFMHGWVGIIAMYIIFAGWAVLTISILLVMEGLSAFLHALRLHWVEFQSKFYEGQGYAFVPFSFQAILDGNPEA</sequence>
<keyword evidence="7 9" id="KW-0406">Ion transport</keyword>
<dbReference type="InterPro" id="IPR002490">
    <property type="entry name" value="V-ATPase_116kDa_su"/>
</dbReference>
<dbReference type="PANTHER" id="PTHR11629:SF63">
    <property type="entry name" value="V-TYPE PROTON ATPASE SUBUNIT A"/>
    <property type="match status" value="1"/>
</dbReference>
<keyword evidence="3 9" id="KW-0813">Transport</keyword>
<keyword evidence="10" id="KW-0175">Coiled coil</keyword>
<keyword evidence="8 9" id="KW-0472">Membrane</keyword>
<accession>A0AAV6V811</accession>
<feature type="transmembrane region" description="Helical" evidence="9">
    <location>
        <begin position="447"/>
        <end position="465"/>
    </location>
</feature>
<evidence type="ECO:0000256" key="10">
    <source>
        <dbReference type="SAM" id="Coils"/>
    </source>
</evidence>
<evidence type="ECO:0000256" key="6">
    <source>
        <dbReference type="ARBA" id="ARBA00022989"/>
    </source>
</evidence>
<comment type="similarity">
    <text evidence="2 9">Belongs to the V-ATPase 116 kDa subunit family.</text>
</comment>
<name>A0AAV6V811_9ARAC</name>
<comment type="subcellular location">
    <subcellularLocation>
        <location evidence="1">Membrane</location>
        <topology evidence="1">Multi-pass membrane protein</topology>
    </subcellularLocation>
</comment>
<evidence type="ECO:0000313" key="11">
    <source>
        <dbReference type="EMBL" id="KAG8192050.1"/>
    </source>
</evidence>
<comment type="caution">
    <text evidence="11">The sequence shown here is derived from an EMBL/GenBank/DDBJ whole genome shotgun (WGS) entry which is preliminary data.</text>
</comment>
<keyword evidence="12" id="KW-1185">Reference proteome</keyword>
<evidence type="ECO:0000256" key="9">
    <source>
        <dbReference type="RuleBase" id="RU361189"/>
    </source>
</evidence>
<dbReference type="AlphaFoldDB" id="A0AAV6V811"/>
<dbReference type="GO" id="GO:0046961">
    <property type="term" value="F:proton-transporting ATPase activity, rotational mechanism"/>
    <property type="evidence" value="ECO:0007669"/>
    <property type="project" value="InterPro"/>
</dbReference>
<evidence type="ECO:0000256" key="2">
    <source>
        <dbReference type="ARBA" id="ARBA00009904"/>
    </source>
</evidence>